<keyword evidence="3 7" id="KW-0812">Transmembrane</keyword>
<feature type="transmembrane region" description="Helical" evidence="7">
    <location>
        <begin position="175"/>
        <end position="194"/>
    </location>
</feature>
<organism evidence="8 9">
    <name type="scientific">Jaminaea rosea</name>
    <dbReference type="NCBI Taxonomy" id="1569628"/>
    <lineage>
        <taxon>Eukaryota</taxon>
        <taxon>Fungi</taxon>
        <taxon>Dikarya</taxon>
        <taxon>Basidiomycota</taxon>
        <taxon>Ustilaginomycotina</taxon>
        <taxon>Exobasidiomycetes</taxon>
        <taxon>Microstromatales</taxon>
        <taxon>Microstromatales incertae sedis</taxon>
        <taxon>Jaminaea</taxon>
    </lineage>
</organism>
<keyword evidence="4 7" id="KW-1133">Transmembrane helix</keyword>
<dbReference type="RefSeq" id="XP_025360659.1">
    <property type="nucleotide sequence ID" value="XM_025508884.1"/>
</dbReference>
<dbReference type="GeneID" id="37030707"/>
<feature type="transmembrane region" description="Helical" evidence="7">
    <location>
        <begin position="249"/>
        <end position="269"/>
    </location>
</feature>
<dbReference type="STRING" id="1569628.A0A316ULA7"/>
<protein>
    <submittedName>
        <fullName evidence="8">NCS1 nucleoside transporter</fullName>
    </submittedName>
</protein>
<feature type="transmembrane region" description="Helical" evidence="7">
    <location>
        <begin position="53"/>
        <end position="75"/>
    </location>
</feature>
<dbReference type="AlphaFoldDB" id="A0A316ULA7"/>
<feature type="transmembrane region" description="Helical" evidence="7">
    <location>
        <begin position="203"/>
        <end position="223"/>
    </location>
</feature>
<feature type="region of interest" description="Disordered" evidence="6">
    <location>
        <begin position="541"/>
        <end position="562"/>
    </location>
</feature>
<accession>A0A316ULA7</accession>
<feature type="transmembrane region" description="Helical" evidence="7">
    <location>
        <begin position="82"/>
        <end position="102"/>
    </location>
</feature>
<feature type="transmembrane region" description="Helical" evidence="7">
    <location>
        <begin position="383"/>
        <end position="400"/>
    </location>
</feature>
<gene>
    <name evidence="8" type="ORF">BDZ90DRAFT_275559</name>
</gene>
<dbReference type="EMBL" id="KZ819673">
    <property type="protein sequence ID" value="PWN26047.1"/>
    <property type="molecule type" value="Genomic_DNA"/>
</dbReference>
<evidence type="ECO:0000256" key="5">
    <source>
        <dbReference type="ARBA" id="ARBA00023136"/>
    </source>
</evidence>
<dbReference type="Gene3D" id="1.10.4160.10">
    <property type="entry name" value="Hydantoin permease"/>
    <property type="match status" value="1"/>
</dbReference>
<dbReference type="Pfam" id="PF02133">
    <property type="entry name" value="Transp_cyt_pur"/>
    <property type="match status" value="1"/>
</dbReference>
<dbReference type="OrthoDB" id="2018619at2759"/>
<evidence type="ECO:0000256" key="4">
    <source>
        <dbReference type="ARBA" id="ARBA00022989"/>
    </source>
</evidence>
<feature type="transmembrane region" description="Helical" evidence="7">
    <location>
        <begin position="495"/>
        <end position="518"/>
    </location>
</feature>
<keyword evidence="5 7" id="KW-0472">Membrane</keyword>
<dbReference type="PANTHER" id="PTHR30618:SF15">
    <property type="entry name" value="NICOTINAMIDE RIBOSIDE TRANSPORTER 1-RELATED"/>
    <property type="match status" value="1"/>
</dbReference>
<dbReference type="PANTHER" id="PTHR30618">
    <property type="entry name" value="NCS1 FAMILY PURINE/PYRIMIDINE TRANSPORTER"/>
    <property type="match status" value="1"/>
</dbReference>
<dbReference type="GO" id="GO:0015205">
    <property type="term" value="F:nucleobase transmembrane transporter activity"/>
    <property type="evidence" value="ECO:0007669"/>
    <property type="project" value="TreeGrafter"/>
</dbReference>
<feature type="transmembrane region" description="Helical" evidence="7">
    <location>
        <begin position="452"/>
        <end position="475"/>
    </location>
</feature>
<dbReference type="GO" id="GO:0005886">
    <property type="term" value="C:plasma membrane"/>
    <property type="evidence" value="ECO:0007669"/>
    <property type="project" value="TreeGrafter"/>
</dbReference>
<sequence length="568" mass="62064">MTDSEATRKTKLTILRDRLEVNDGPGGKSTAFINNDIVPLEPARRLWGPVSFAGFWLVCSVNISNWTMGSALISLGPNVRQCVAAIIVGNIIVGIGVVLTGAPGAKWHIPFAVTCRSTWGMWGSFFPLANRQILSFTWSACQSYFGARCVRILIGSMVPSFYKWSQPLAGGTLDSATLVSFVIFVLLQMPLLLVRPQHYRNPFLYFSGAVSLLCVVMLTWAMAKAGGAGALVRDSSAISGVTQVHGTKLSWAMLYAVNTVIGSICAGMLNQSDYSRYARKPYDQVWAQALAIPLSRTFCGTIGIIVTSCAAQWWPDKGLLWMPPDLLEQIQANDNVGKTRLAVFLAALVFLSSQLGINVADNLTASGIDLASMFPRWMTIRRGAYFTALVSVLIQPWQLLNGSSVYLSVMGSYGVFLGPLTGLLIADYHVVRQRKLKLSHLYEATPETTYSFFCGFNPRALLAWVLGVLPAFPGFVHNVSHKGDFTNYNVGWSRLFHFCWLIGLTISAFVFTALCYVWPPQGLGHVDDYDVFGTFGQAEAARGSGEKESPDEKGAKEGSQQVTVVELV</sequence>
<evidence type="ECO:0000256" key="7">
    <source>
        <dbReference type="SAM" id="Phobius"/>
    </source>
</evidence>
<evidence type="ECO:0000313" key="9">
    <source>
        <dbReference type="Proteomes" id="UP000245884"/>
    </source>
</evidence>
<comment type="similarity">
    <text evidence="2">Belongs to the purine-cytosine permease (2.A.39) family.</text>
</comment>
<comment type="subcellular location">
    <subcellularLocation>
        <location evidence="1">Membrane</location>
        <topology evidence="1">Multi-pass membrane protein</topology>
    </subcellularLocation>
</comment>
<evidence type="ECO:0000313" key="8">
    <source>
        <dbReference type="EMBL" id="PWN26047.1"/>
    </source>
</evidence>
<proteinExistence type="inferred from homology"/>
<name>A0A316ULA7_9BASI</name>
<evidence type="ECO:0000256" key="2">
    <source>
        <dbReference type="ARBA" id="ARBA00008974"/>
    </source>
</evidence>
<feature type="transmembrane region" description="Helical" evidence="7">
    <location>
        <begin position="290"/>
        <end position="314"/>
    </location>
</feature>
<feature type="transmembrane region" description="Helical" evidence="7">
    <location>
        <begin position="341"/>
        <end position="363"/>
    </location>
</feature>
<evidence type="ECO:0000256" key="1">
    <source>
        <dbReference type="ARBA" id="ARBA00004141"/>
    </source>
</evidence>
<feature type="transmembrane region" description="Helical" evidence="7">
    <location>
        <begin position="406"/>
        <end position="431"/>
    </location>
</feature>
<evidence type="ECO:0000256" key="3">
    <source>
        <dbReference type="ARBA" id="ARBA00022692"/>
    </source>
</evidence>
<dbReference type="Proteomes" id="UP000245884">
    <property type="component" value="Unassembled WGS sequence"/>
</dbReference>
<feature type="compositionally biased region" description="Basic and acidic residues" evidence="6">
    <location>
        <begin position="544"/>
        <end position="556"/>
    </location>
</feature>
<reference evidence="8 9" key="1">
    <citation type="journal article" date="2018" name="Mol. Biol. Evol.">
        <title>Broad Genomic Sampling Reveals a Smut Pathogenic Ancestry of the Fungal Clade Ustilaginomycotina.</title>
        <authorList>
            <person name="Kijpornyongpan T."/>
            <person name="Mondo S.J."/>
            <person name="Barry K."/>
            <person name="Sandor L."/>
            <person name="Lee J."/>
            <person name="Lipzen A."/>
            <person name="Pangilinan J."/>
            <person name="LaButti K."/>
            <person name="Hainaut M."/>
            <person name="Henrissat B."/>
            <person name="Grigoriev I.V."/>
            <person name="Spatafora J.W."/>
            <person name="Aime M.C."/>
        </authorList>
    </citation>
    <scope>NUCLEOTIDE SEQUENCE [LARGE SCALE GENOMIC DNA]</scope>
    <source>
        <strain evidence="8 9">MCA 5214</strain>
    </source>
</reference>
<dbReference type="InterPro" id="IPR001248">
    <property type="entry name" value="Pur-cyt_permease"/>
</dbReference>
<evidence type="ECO:0000256" key="6">
    <source>
        <dbReference type="SAM" id="MobiDB-lite"/>
    </source>
</evidence>
<dbReference type="InterPro" id="IPR045225">
    <property type="entry name" value="Uracil/uridine/allantoin_perm"/>
</dbReference>
<keyword evidence="9" id="KW-1185">Reference proteome</keyword>